<gene>
    <name evidence="2" type="ORF">SAMN05421837_106690</name>
</gene>
<evidence type="ECO:0000313" key="2">
    <source>
        <dbReference type="EMBL" id="SEF33255.1"/>
    </source>
</evidence>
<dbReference type="STRING" id="218821.SAMN05421837_106690"/>
<proteinExistence type="predicted"/>
<dbReference type="AlphaFoldDB" id="A0A1H5R4F3"/>
<dbReference type="Gene3D" id="1.10.1200.10">
    <property type="entry name" value="ACP-like"/>
    <property type="match status" value="1"/>
</dbReference>
<dbReference type="RefSeq" id="WP_086671490.1">
    <property type="nucleotide sequence ID" value="NZ_FNUJ01000006.1"/>
</dbReference>
<dbReference type="SUPFAM" id="SSF47336">
    <property type="entry name" value="ACP-like"/>
    <property type="match status" value="1"/>
</dbReference>
<dbReference type="Proteomes" id="UP000198878">
    <property type="component" value="Unassembled WGS sequence"/>
</dbReference>
<protein>
    <submittedName>
        <fullName evidence="2">Phosphopantetheine attachment site</fullName>
    </submittedName>
</protein>
<dbReference type="Pfam" id="PF00550">
    <property type="entry name" value="PP-binding"/>
    <property type="match status" value="1"/>
</dbReference>
<feature type="domain" description="Carrier" evidence="1">
    <location>
        <begin position="2"/>
        <end position="80"/>
    </location>
</feature>
<keyword evidence="3" id="KW-1185">Reference proteome</keyword>
<dbReference type="OrthoDB" id="2625323at2"/>
<dbReference type="PROSITE" id="PS50075">
    <property type="entry name" value="CARRIER"/>
    <property type="match status" value="1"/>
</dbReference>
<dbReference type="EMBL" id="FNUJ01000006">
    <property type="protein sequence ID" value="SEF33255.1"/>
    <property type="molecule type" value="Genomic_DNA"/>
</dbReference>
<evidence type="ECO:0000259" key="1">
    <source>
        <dbReference type="PROSITE" id="PS50075"/>
    </source>
</evidence>
<dbReference type="InterPro" id="IPR036736">
    <property type="entry name" value="ACP-like_sf"/>
</dbReference>
<organism evidence="2 3">
    <name type="scientific">Amycolatopsis pretoriensis</name>
    <dbReference type="NCBI Taxonomy" id="218821"/>
    <lineage>
        <taxon>Bacteria</taxon>
        <taxon>Bacillati</taxon>
        <taxon>Actinomycetota</taxon>
        <taxon>Actinomycetes</taxon>
        <taxon>Pseudonocardiales</taxon>
        <taxon>Pseudonocardiaceae</taxon>
        <taxon>Amycolatopsis</taxon>
    </lineage>
</organism>
<evidence type="ECO:0000313" key="3">
    <source>
        <dbReference type="Proteomes" id="UP000198878"/>
    </source>
</evidence>
<accession>A0A1H5R4F3</accession>
<sequence>MSYSEQIKQYVLDEFLPGVGPEELEADYDLRANGVVDSLGLLRVVTWLEATFEIPMEEVEIVEQDFTSITSISRFVELHSASGSSDVDYLGKAA</sequence>
<name>A0A1H5R4F3_9PSEU</name>
<reference evidence="3" key="1">
    <citation type="submission" date="2016-10" db="EMBL/GenBank/DDBJ databases">
        <authorList>
            <person name="Varghese N."/>
            <person name="Submissions S."/>
        </authorList>
    </citation>
    <scope>NUCLEOTIDE SEQUENCE [LARGE SCALE GENOMIC DNA]</scope>
    <source>
        <strain evidence="3">DSM 44654</strain>
    </source>
</reference>
<dbReference type="InterPro" id="IPR009081">
    <property type="entry name" value="PP-bd_ACP"/>
</dbReference>